<dbReference type="PANTHER" id="PTHR21818:SF0">
    <property type="entry name" value="FANCONI ANEMIA GROUP I PROTEIN"/>
    <property type="match status" value="1"/>
</dbReference>
<sequence length="1238" mass="138998">MSGKLRQRVRELIEEKEWKELEDLLLNTEDEWIMEILERLTRSSEGPKMAGGLITSLSCDTRESTSLRLKVYEYILEKIRTDEDNNKRGAGEMVGVLMMHVDVFPNNVLIKLVNRFVEHVQNGSSLQGRWVDLLAKLITSISQKEEITVSGKEMSGEDYRYQVLKSFCDLPWSAETTISLLPVFRDIDLPKEELQDVVYKVEHVLKSVDFQSVPPIIYHLILLVKGKLPGRVLQAVIDFFNKQEQRLSSRSENGNCASDSIDIDSEVIEESKHSELTEAQGTVILHVTHQAQYNPALVKDYLKFVKTSTWLTERLITPFNLALSLSLASIEKYQDQIIESLKSCLLKSFRQQERSRQSQWLRETWGENCNITAAFRTTIDNCIMGWDQVSQGLVQLGFSLLESGGGPKGETYASQRAVELASVILPLILKKQPHIARTVISQLSNFILLYQFLFTEILGKLAKVSPLVMLEHLNLIRELLEYLVFLPLPVSTHLLHALLPLLKMSMTLKDALMITLRKMLFSKQVESRQVAVRGFLQFLRHFRVMGTLPNSQASMSFSSSLSTVSINADVHSVFNNSTNEALCLELLGVLRRCFSQQHEVKSTFYAGLYDVSRANPKLTVSILELLLQHIKVFLDVRADIFNPVILKKVISIQGENAVLIEPMGDLLGSLGAIKTYYEENRERITTEDDDDEENAVSVLNEVCSIFDHLTEKLAGCGLDDLGLDTNGEFSNSSAVGQKNLFSAKIMVSVFDCLIEHTFTHGAETSEEKMQTLISLFKSQRKIVTLVKERSGKPAKKGESSKGKGRPATKPSVTFKSNLSLRATAKMLEASLDNVDSAGPNYLTQAMEPECDAIAEVQDWVLQLCKDQALDHGGLADSMVGLAFVLSNQVKANHTLTRGIARELHHKLGDLEQDVEVEEAGKYKIVTEETASAVLSTLLAHLDDSLNLTEMALNKTKACLASGAEYDADKIERQISMKFVLVMHAVHEVIQSALPLGTNTDHTLKLVTKLYNVLSLYVKYYLDLYRVKTYPQISDKFEKVVHMSGQLVTAPVYPTITYIEGAQRQMGKNKEGTLKARAIKEYKLIPALIFSIEQYEKHLITLSRKSKVNLMQAMKLSTSRDFRIVPAAIMEALKNDDEDPNDETEVEINGNNADENENNADRSSDNERHSGSDDEDNTQMETENLPTTKKDSKGAKKKRSSSGSEEERDENDSNSQNVGKKPQAKKKKLLISKKIMGKA</sequence>
<name>A0A3R7MY41_PENVA</name>
<evidence type="ECO:0000259" key="2">
    <source>
        <dbReference type="Pfam" id="PF14675"/>
    </source>
</evidence>
<dbReference type="GO" id="GO:0006281">
    <property type="term" value="P:DNA repair"/>
    <property type="evidence" value="ECO:0007669"/>
    <property type="project" value="InterPro"/>
</dbReference>
<dbReference type="Pfam" id="PF14679">
    <property type="entry name" value="FANCI_HD1"/>
    <property type="match status" value="1"/>
</dbReference>
<evidence type="ECO:0000313" key="7">
    <source>
        <dbReference type="EMBL" id="ROT72473.1"/>
    </source>
</evidence>
<accession>A0A3R7MY41</accession>
<dbReference type="OrthoDB" id="195089at2759"/>
<reference evidence="7 8" key="1">
    <citation type="submission" date="2018-04" db="EMBL/GenBank/DDBJ databases">
        <authorList>
            <person name="Zhang X."/>
            <person name="Yuan J."/>
            <person name="Li F."/>
            <person name="Xiang J."/>
        </authorList>
    </citation>
    <scope>NUCLEOTIDE SEQUENCE [LARGE SCALE GENOMIC DNA]</scope>
    <source>
        <tissue evidence="7">Muscle</tissue>
    </source>
</reference>
<feature type="domain" description="FANCI helical" evidence="6">
    <location>
        <begin position="556"/>
        <end position="787"/>
    </location>
</feature>
<dbReference type="Pfam" id="PF14680">
    <property type="entry name" value="FANCI_HD2"/>
    <property type="match status" value="1"/>
</dbReference>
<feature type="domain" description="FANCI solenoid 1" evidence="2">
    <location>
        <begin position="67"/>
        <end position="289"/>
    </location>
</feature>
<dbReference type="GO" id="GO:0070182">
    <property type="term" value="F:DNA polymerase binding"/>
    <property type="evidence" value="ECO:0007669"/>
    <property type="project" value="TreeGrafter"/>
</dbReference>
<reference evidence="7 8" key="2">
    <citation type="submission" date="2019-01" db="EMBL/GenBank/DDBJ databases">
        <title>The decoding of complex shrimp genome reveals the adaptation for benthos swimmer, frequently molting mechanism and breeding impact on genome.</title>
        <authorList>
            <person name="Sun Y."/>
            <person name="Gao Y."/>
            <person name="Yu Y."/>
        </authorList>
    </citation>
    <scope>NUCLEOTIDE SEQUENCE [LARGE SCALE GENOMIC DNA]</scope>
    <source>
        <tissue evidence="7">Muscle</tissue>
    </source>
</reference>
<dbReference type="AlphaFoldDB" id="A0A3R7MY41"/>
<dbReference type="EMBL" id="QCYY01002151">
    <property type="protein sequence ID" value="ROT72473.1"/>
    <property type="molecule type" value="Genomic_DNA"/>
</dbReference>
<dbReference type="InterPro" id="IPR026171">
    <property type="entry name" value="FANCI"/>
</dbReference>
<dbReference type="InterPro" id="IPR029310">
    <property type="entry name" value="FANCI_HD1"/>
</dbReference>
<gene>
    <name evidence="7" type="ORF">C7M84_009143</name>
</gene>
<comment type="caution">
    <text evidence="7">The sequence shown here is derived from an EMBL/GenBank/DDBJ whole genome shotgun (WGS) entry which is preliminary data.</text>
</comment>
<feature type="compositionally biased region" description="Acidic residues" evidence="1">
    <location>
        <begin position="1135"/>
        <end position="1145"/>
    </location>
</feature>
<evidence type="ECO:0000259" key="4">
    <source>
        <dbReference type="Pfam" id="PF14678"/>
    </source>
</evidence>
<feature type="compositionally biased region" description="Basic residues" evidence="1">
    <location>
        <begin position="1221"/>
        <end position="1238"/>
    </location>
</feature>
<dbReference type="InterPro" id="IPR029315">
    <property type="entry name" value="FANCI_S2"/>
</dbReference>
<dbReference type="InterPro" id="IPR029308">
    <property type="entry name" value="FANCI_S1"/>
</dbReference>
<dbReference type="STRING" id="6689.A0A3R7MY41"/>
<feature type="compositionally biased region" description="Basic and acidic residues" evidence="1">
    <location>
        <begin position="1158"/>
        <end position="1171"/>
    </location>
</feature>
<feature type="domain" description="FANCI helical" evidence="5">
    <location>
        <begin position="297"/>
        <end position="381"/>
    </location>
</feature>
<evidence type="ECO:0000259" key="6">
    <source>
        <dbReference type="Pfam" id="PF14680"/>
    </source>
</evidence>
<evidence type="ECO:0000256" key="1">
    <source>
        <dbReference type="SAM" id="MobiDB-lite"/>
    </source>
</evidence>
<dbReference type="InterPro" id="IPR029312">
    <property type="entry name" value="FANCI_HD2"/>
</dbReference>
<organism evidence="7 8">
    <name type="scientific">Penaeus vannamei</name>
    <name type="common">Whiteleg shrimp</name>
    <name type="synonym">Litopenaeus vannamei</name>
    <dbReference type="NCBI Taxonomy" id="6689"/>
    <lineage>
        <taxon>Eukaryota</taxon>
        <taxon>Metazoa</taxon>
        <taxon>Ecdysozoa</taxon>
        <taxon>Arthropoda</taxon>
        <taxon>Crustacea</taxon>
        <taxon>Multicrustacea</taxon>
        <taxon>Malacostraca</taxon>
        <taxon>Eumalacostraca</taxon>
        <taxon>Eucarida</taxon>
        <taxon>Decapoda</taxon>
        <taxon>Dendrobranchiata</taxon>
        <taxon>Penaeoidea</taxon>
        <taxon>Penaeidae</taxon>
        <taxon>Penaeus</taxon>
    </lineage>
</organism>
<dbReference type="Pfam" id="PF14678">
    <property type="entry name" value="FANCI_S4"/>
    <property type="match status" value="1"/>
</dbReference>
<proteinExistence type="predicted"/>
<dbReference type="InterPro" id="IPR029314">
    <property type="entry name" value="FANCI_S4"/>
</dbReference>
<feature type="region of interest" description="Disordered" evidence="1">
    <location>
        <begin position="1132"/>
        <end position="1238"/>
    </location>
</feature>
<evidence type="ECO:0000259" key="5">
    <source>
        <dbReference type="Pfam" id="PF14679"/>
    </source>
</evidence>
<dbReference type="Proteomes" id="UP000283509">
    <property type="component" value="Unassembled WGS sequence"/>
</dbReference>
<protein>
    <submittedName>
        <fullName evidence="7">Fanconi anemia group I-like protein</fullName>
    </submittedName>
</protein>
<feature type="compositionally biased region" description="Basic and acidic residues" evidence="1">
    <location>
        <begin position="787"/>
        <end position="801"/>
    </location>
</feature>
<dbReference type="Pfam" id="PF14676">
    <property type="entry name" value="FANCI_S2"/>
    <property type="match status" value="1"/>
</dbReference>
<feature type="domain" description="FANCI solenoid 2" evidence="3">
    <location>
        <begin position="389"/>
        <end position="536"/>
    </location>
</feature>
<dbReference type="Pfam" id="PF14675">
    <property type="entry name" value="FANCI_S1"/>
    <property type="match status" value="1"/>
</dbReference>
<keyword evidence="8" id="KW-1185">Reference proteome</keyword>
<dbReference type="PANTHER" id="PTHR21818">
    <property type="entry name" value="BC025462 PROTEIN"/>
    <property type="match status" value="1"/>
</dbReference>
<feature type="region of interest" description="Disordered" evidence="1">
    <location>
        <begin position="787"/>
        <end position="812"/>
    </location>
</feature>
<evidence type="ECO:0000313" key="8">
    <source>
        <dbReference type="Proteomes" id="UP000283509"/>
    </source>
</evidence>
<evidence type="ECO:0000259" key="3">
    <source>
        <dbReference type="Pfam" id="PF14676"/>
    </source>
</evidence>
<feature type="domain" description="FANCI solenoid 4" evidence="4">
    <location>
        <begin position="896"/>
        <end position="1123"/>
    </location>
</feature>